<keyword evidence="3" id="KW-1185">Reference proteome</keyword>
<name>A0A432YMR2_9GAMM</name>
<proteinExistence type="predicted"/>
<sequence length="94" mass="10313">MNSTVGKRIAALAIMVIGVLSAVLAPEGETVVRWVGIFLLIVGVYFLVTQKASSEQRQHTAQQRTDVPPLRWYQSAILWVPVVAIIIGILAFIL</sequence>
<feature type="transmembrane region" description="Helical" evidence="1">
    <location>
        <begin position="70"/>
        <end position="93"/>
    </location>
</feature>
<reference evidence="3" key="1">
    <citation type="journal article" date="2018" name="Front. Microbiol.">
        <title>Genome-Based Analysis Reveals the Taxonomy and Diversity of the Family Idiomarinaceae.</title>
        <authorList>
            <person name="Liu Y."/>
            <person name="Lai Q."/>
            <person name="Shao Z."/>
        </authorList>
    </citation>
    <scope>NUCLEOTIDE SEQUENCE [LARGE SCALE GENOMIC DNA]</scope>
    <source>
        <strain evidence="3">CVS-6</strain>
    </source>
</reference>
<keyword evidence="1" id="KW-0812">Transmembrane</keyword>
<gene>
    <name evidence="2" type="ORF">CWI71_04650</name>
</gene>
<evidence type="ECO:0000313" key="2">
    <source>
        <dbReference type="EMBL" id="RUO62145.1"/>
    </source>
</evidence>
<feature type="transmembrane region" description="Helical" evidence="1">
    <location>
        <begin position="9"/>
        <end position="25"/>
    </location>
</feature>
<protein>
    <submittedName>
        <fullName evidence="2">Uncharacterized protein</fullName>
    </submittedName>
</protein>
<dbReference type="EMBL" id="PIPY01000004">
    <property type="protein sequence ID" value="RUO62145.1"/>
    <property type="molecule type" value="Genomic_DNA"/>
</dbReference>
<dbReference type="OrthoDB" id="6238864at2"/>
<feature type="transmembrane region" description="Helical" evidence="1">
    <location>
        <begin position="31"/>
        <end position="49"/>
    </location>
</feature>
<dbReference type="Proteomes" id="UP000288259">
    <property type="component" value="Unassembled WGS sequence"/>
</dbReference>
<evidence type="ECO:0000256" key="1">
    <source>
        <dbReference type="SAM" id="Phobius"/>
    </source>
</evidence>
<evidence type="ECO:0000313" key="3">
    <source>
        <dbReference type="Proteomes" id="UP000288259"/>
    </source>
</evidence>
<dbReference type="AlphaFoldDB" id="A0A432YMR2"/>
<keyword evidence="1" id="KW-0472">Membrane</keyword>
<accession>A0A432YMR2</accession>
<keyword evidence="1" id="KW-1133">Transmembrane helix</keyword>
<organism evidence="2 3">
    <name type="scientific">Pseudidiomarina insulisalsae</name>
    <dbReference type="NCBI Taxonomy" id="575789"/>
    <lineage>
        <taxon>Bacteria</taxon>
        <taxon>Pseudomonadati</taxon>
        <taxon>Pseudomonadota</taxon>
        <taxon>Gammaproteobacteria</taxon>
        <taxon>Alteromonadales</taxon>
        <taxon>Idiomarinaceae</taxon>
        <taxon>Pseudidiomarina</taxon>
    </lineage>
</organism>
<comment type="caution">
    <text evidence="2">The sequence shown here is derived from an EMBL/GenBank/DDBJ whole genome shotgun (WGS) entry which is preliminary data.</text>
</comment>
<dbReference type="RefSeq" id="WP_126754108.1">
    <property type="nucleotide sequence ID" value="NZ_PIPY01000004.1"/>
</dbReference>